<dbReference type="InterPro" id="IPR041657">
    <property type="entry name" value="HTH_17"/>
</dbReference>
<dbReference type="NCBIfam" id="TIGR01764">
    <property type="entry name" value="excise"/>
    <property type="match status" value="1"/>
</dbReference>
<dbReference type="EMBL" id="CP047418">
    <property type="protein sequence ID" value="QLL77474.1"/>
    <property type="molecule type" value="Genomic_DNA"/>
</dbReference>
<sequence>MDTTVQIKLPDELATAVTNLAREALQTALDEERQQQRIPPYMKAGEASEYLGISRSKFYSWVNTHGIPTVEIDGVKRYSKDTLDAFMKQHEH</sequence>
<accession>A0A7H9EIL0</accession>
<dbReference type="Proteomes" id="UP000510886">
    <property type="component" value="Chromosome"/>
</dbReference>
<evidence type="ECO:0000259" key="1">
    <source>
        <dbReference type="Pfam" id="PF12728"/>
    </source>
</evidence>
<dbReference type="SUPFAM" id="SSF46955">
    <property type="entry name" value="Putative DNA-binding domain"/>
    <property type="match status" value="1"/>
</dbReference>
<evidence type="ECO:0000313" key="2">
    <source>
        <dbReference type="EMBL" id="QLL77474.1"/>
    </source>
</evidence>
<dbReference type="InterPro" id="IPR009061">
    <property type="entry name" value="DNA-bd_dom_put_sf"/>
</dbReference>
<dbReference type="KEGG" id="lsw:GTO87_01865"/>
<dbReference type="AlphaFoldDB" id="A0A7H9EIL0"/>
<proteinExistence type="predicted"/>
<name>A0A7H9EIL0_9LACO</name>
<organism evidence="2 3">
    <name type="scientific">Ligilactobacillus saerimneri</name>
    <dbReference type="NCBI Taxonomy" id="228229"/>
    <lineage>
        <taxon>Bacteria</taxon>
        <taxon>Bacillati</taxon>
        <taxon>Bacillota</taxon>
        <taxon>Bacilli</taxon>
        <taxon>Lactobacillales</taxon>
        <taxon>Lactobacillaceae</taxon>
        <taxon>Ligilactobacillus</taxon>
    </lineage>
</organism>
<dbReference type="GO" id="GO:0003677">
    <property type="term" value="F:DNA binding"/>
    <property type="evidence" value="ECO:0007669"/>
    <property type="project" value="InterPro"/>
</dbReference>
<dbReference type="Pfam" id="PF12728">
    <property type="entry name" value="HTH_17"/>
    <property type="match status" value="1"/>
</dbReference>
<dbReference type="RefSeq" id="WP_180849326.1">
    <property type="nucleotide sequence ID" value="NZ_CP047418.1"/>
</dbReference>
<protein>
    <submittedName>
        <fullName evidence="2">Helix-turn-helix domain-containing protein</fullName>
    </submittedName>
</protein>
<evidence type="ECO:0000313" key="3">
    <source>
        <dbReference type="Proteomes" id="UP000510886"/>
    </source>
</evidence>
<dbReference type="InterPro" id="IPR010093">
    <property type="entry name" value="SinI_DNA-bd"/>
</dbReference>
<gene>
    <name evidence="2" type="ORF">GTO87_01865</name>
</gene>
<reference evidence="2 3" key="1">
    <citation type="submission" date="2020-01" db="EMBL/GenBank/DDBJ databases">
        <title>Complete and circular genome sequences of six lactobacillus isolates from horses.</title>
        <authorList>
            <person name="Hassan H.M."/>
        </authorList>
    </citation>
    <scope>NUCLEOTIDE SEQUENCE [LARGE SCALE GENOMIC DNA]</scope>
    <source>
        <strain evidence="2 3">1A</strain>
    </source>
</reference>
<feature type="domain" description="Helix-turn-helix" evidence="1">
    <location>
        <begin position="41"/>
        <end position="90"/>
    </location>
</feature>